<proteinExistence type="predicted"/>
<dbReference type="PROSITE" id="PS50929">
    <property type="entry name" value="ABC_TM1F"/>
    <property type="match status" value="1"/>
</dbReference>
<evidence type="ECO:0000256" key="3">
    <source>
        <dbReference type="ARBA" id="ARBA00022692"/>
    </source>
</evidence>
<dbReference type="InterPro" id="IPR003593">
    <property type="entry name" value="AAA+_ATPase"/>
</dbReference>
<dbReference type="InterPro" id="IPR036640">
    <property type="entry name" value="ABC1_TM_sf"/>
</dbReference>
<dbReference type="InterPro" id="IPR027417">
    <property type="entry name" value="P-loop_NTPase"/>
</dbReference>
<dbReference type="SMART" id="SM00382">
    <property type="entry name" value="AAA"/>
    <property type="match status" value="1"/>
</dbReference>
<reference evidence="11 12" key="1">
    <citation type="submission" date="2018-09" db="EMBL/GenBank/DDBJ databases">
        <title>Genome sequencing of strain 6GH32-13.</title>
        <authorList>
            <person name="Weon H.-Y."/>
            <person name="Heo J."/>
            <person name="Kwon S.-W."/>
        </authorList>
    </citation>
    <scope>NUCLEOTIDE SEQUENCE [LARGE SCALE GENOMIC DNA]</scope>
    <source>
        <strain evidence="11 12">5GH32-13</strain>
    </source>
</reference>
<keyword evidence="3 8" id="KW-0812">Transmembrane</keyword>
<feature type="transmembrane region" description="Helical" evidence="8">
    <location>
        <begin position="99"/>
        <end position="122"/>
    </location>
</feature>
<dbReference type="Gene3D" id="3.40.50.300">
    <property type="entry name" value="P-loop containing nucleotide triphosphate hydrolases"/>
    <property type="match status" value="1"/>
</dbReference>
<dbReference type="Pfam" id="PF00664">
    <property type="entry name" value="ABC_membrane"/>
    <property type="match status" value="1"/>
</dbReference>
<evidence type="ECO:0000256" key="2">
    <source>
        <dbReference type="ARBA" id="ARBA00022448"/>
    </source>
</evidence>
<organism evidence="11 12">
    <name type="scientific">Paraflavitalea soli</name>
    <dbReference type="NCBI Taxonomy" id="2315862"/>
    <lineage>
        <taxon>Bacteria</taxon>
        <taxon>Pseudomonadati</taxon>
        <taxon>Bacteroidota</taxon>
        <taxon>Chitinophagia</taxon>
        <taxon>Chitinophagales</taxon>
        <taxon>Chitinophagaceae</taxon>
        <taxon>Paraflavitalea</taxon>
    </lineage>
</organism>
<evidence type="ECO:0000256" key="4">
    <source>
        <dbReference type="ARBA" id="ARBA00022741"/>
    </source>
</evidence>
<dbReference type="InterPro" id="IPR017871">
    <property type="entry name" value="ABC_transporter-like_CS"/>
</dbReference>
<dbReference type="InterPro" id="IPR003439">
    <property type="entry name" value="ABC_transporter-like_ATP-bd"/>
</dbReference>
<dbReference type="GO" id="GO:0015833">
    <property type="term" value="P:peptide transport"/>
    <property type="evidence" value="ECO:0007669"/>
    <property type="project" value="InterPro"/>
</dbReference>
<protein>
    <submittedName>
        <fullName evidence="11">Cyclic peptide export ABC transporter</fullName>
    </submittedName>
</protein>
<dbReference type="SUPFAM" id="SSF52540">
    <property type="entry name" value="P-loop containing nucleoside triphosphate hydrolases"/>
    <property type="match status" value="1"/>
</dbReference>
<dbReference type="NCBIfam" id="TIGR01194">
    <property type="entry name" value="cyc_pep_trnsptr"/>
    <property type="match status" value="1"/>
</dbReference>
<evidence type="ECO:0000313" key="12">
    <source>
        <dbReference type="Proteomes" id="UP000263900"/>
    </source>
</evidence>
<dbReference type="GO" id="GO:0043190">
    <property type="term" value="C:ATP-binding cassette (ABC) transporter complex"/>
    <property type="evidence" value="ECO:0007669"/>
    <property type="project" value="TreeGrafter"/>
</dbReference>
<feature type="domain" description="ABC transmembrane type-1" evidence="10">
    <location>
        <begin position="59"/>
        <end position="337"/>
    </location>
</feature>
<keyword evidence="6 8" id="KW-1133">Transmembrane helix</keyword>
<dbReference type="InterPro" id="IPR005898">
    <property type="entry name" value="Cyc_pep_transpt_SyrD/YojI"/>
</dbReference>
<keyword evidence="2" id="KW-0813">Transport</keyword>
<dbReference type="AlphaFoldDB" id="A0A3B7MVY0"/>
<dbReference type="InterPro" id="IPR050095">
    <property type="entry name" value="ECF_ABC_transporter_ATP-bd"/>
</dbReference>
<dbReference type="PANTHER" id="PTHR43553">
    <property type="entry name" value="HEAVY METAL TRANSPORTER"/>
    <property type="match status" value="1"/>
</dbReference>
<dbReference type="Gene3D" id="1.20.1560.10">
    <property type="entry name" value="ABC transporter type 1, transmembrane domain"/>
    <property type="match status" value="1"/>
</dbReference>
<sequence>MERMVCSCTGSHQLLYRKNGTHYQVHCQYTGWARYHVSYTSSQKLIIMNIRKGHLRNYVLFSFLSMLAAVGSMGVIYMINQIINKYFTGTKVAASSYFIYFLGALVLFVVSRWLVSIAIIGFTQNLLIKTRMNVLEMVLRSPFQNVWKSKEKIFTALTRDTDIIVGASVTIVDILTNSAIALICFIYMGIIAWQLLLCMLVLLIVTLAIYFFYVGRARKLFIKAMTFQDTFIKYLNEILSGFKEITLEKQKGFDIADRHVKRSILSASALYRKAHVTFLNNRIIGIMSFYVFIGLLLLFLGNVFNIQDRVVVNFIFLILYVFGPIETLVLMIPSITQANASLKRINVIEAQMDVVDSDNAQGRPYPFFEELRLENICYQYRQEEEEGDRPFAIGPVGLSLSRGEVAFISGGNGSGKTTFLNILVGLFRADEGIVYVNGDRVEKDRWIDYQRLFAPVFNDYHLFDEFYGIPVVDVEKAQEYIRVFELERKVSVQKDKFSTVHLSAGQRKRLALIAAMLEKKPILVLDEFAADQDPPFKRKFYTEIIPYIRQEGFSMIAITHDDTYYAAADKLYKMDTGSLHTVIAGQEKPVYILS</sequence>
<dbReference type="GO" id="GO:0005524">
    <property type="term" value="F:ATP binding"/>
    <property type="evidence" value="ECO:0007669"/>
    <property type="project" value="UniProtKB-KW"/>
</dbReference>
<dbReference type="GO" id="GO:0016887">
    <property type="term" value="F:ATP hydrolysis activity"/>
    <property type="evidence" value="ECO:0007669"/>
    <property type="project" value="InterPro"/>
</dbReference>
<dbReference type="KEGG" id="pseg:D3H65_11480"/>
<feature type="transmembrane region" description="Helical" evidence="8">
    <location>
        <begin position="194"/>
        <end position="215"/>
    </location>
</feature>
<dbReference type="Proteomes" id="UP000263900">
    <property type="component" value="Chromosome"/>
</dbReference>
<comment type="subcellular location">
    <subcellularLocation>
        <location evidence="1">Cell membrane</location>
        <topology evidence="1">Multi-pass membrane protein</topology>
    </subcellularLocation>
</comment>
<gene>
    <name evidence="11" type="ORF">D3H65_11480</name>
</gene>
<dbReference type="EMBL" id="CP032157">
    <property type="protein sequence ID" value="AXY74561.1"/>
    <property type="molecule type" value="Genomic_DNA"/>
</dbReference>
<evidence type="ECO:0000256" key="1">
    <source>
        <dbReference type="ARBA" id="ARBA00004651"/>
    </source>
</evidence>
<evidence type="ECO:0000313" key="11">
    <source>
        <dbReference type="EMBL" id="AXY74561.1"/>
    </source>
</evidence>
<dbReference type="InterPro" id="IPR011527">
    <property type="entry name" value="ABC1_TM_dom"/>
</dbReference>
<dbReference type="Pfam" id="PF00005">
    <property type="entry name" value="ABC_tran"/>
    <property type="match status" value="1"/>
</dbReference>
<evidence type="ECO:0000256" key="6">
    <source>
        <dbReference type="ARBA" id="ARBA00022989"/>
    </source>
</evidence>
<name>A0A3B7MVY0_9BACT</name>
<evidence type="ECO:0000259" key="10">
    <source>
        <dbReference type="PROSITE" id="PS50929"/>
    </source>
</evidence>
<dbReference type="OrthoDB" id="846150at2"/>
<dbReference type="PANTHER" id="PTHR43553:SF11">
    <property type="entry name" value="ABC TRANSPORTER ATP-BINDING_PERMEASE PROTEIN YOJI"/>
    <property type="match status" value="1"/>
</dbReference>
<dbReference type="PROSITE" id="PS00211">
    <property type="entry name" value="ABC_TRANSPORTER_1"/>
    <property type="match status" value="1"/>
</dbReference>
<accession>A0A3B7MVY0</accession>
<evidence type="ECO:0000259" key="9">
    <source>
        <dbReference type="PROSITE" id="PS50893"/>
    </source>
</evidence>
<feature type="transmembrane region" description="Helical" evidence="8">
    <location>
        <begin position="163"/>
        <end position="188"/>
    </location>
</feature>
<feature type="transmembrane region" description="Helical" evidence="8">
    <location>
        <begin position="58"/>
        <end position="79"/>
    </location>
</feature>
<keyword evidence="5" id="KW-0067">ATP-binding</keyword>
<feature type="transmembrane region" description="Helical" evidence="8">
    <location>
        <begin position="283"/>
        <end position="304"/>
    </location>
</feature>
<evidence type="ECO:0000256" key="5">
    <source>
        <dbReference type="ARBA" id="ARBA00022840"/>
    </source>
</evidence>
<dbReference type="GO" id="GO:0140359">
    <property type="term" value="F:ABC-type transporter activity"/>
    <property type="evidence" value="ECO:0007669"/>
    <property type="project" value="InterPro"/>
</dbReference>
<evidence type="ECO:0000256" key="8">
    <source>
        <dbReference type="SAM" id="Phobius"/>
    </source>
</evidence>
<feature type="transmembrane region" description="Helical" evidence="8">
    <location>
        <begin position="310"/>
        <end position="335"/>
    </location>
</feature>
<keyword evidence="7 8" id="KW-0472">Membrane</keyword>
<keyword evidence="4" id="KW-0547">Nucleotide-binding</keyword>
<evidence type="ECO:0000256" key="7">
    <source>
        <dbReference type="ARBA" id="ARBA00023136"/>
    </source>
</evidence>
<dbReference type="SUPFAM" id="SSF90123">
    <property type="entry name" value="ABC transporter transmembrane region"/>
    <property type="match status" value="1"/>
</dbReference>
<keyword evidence="12" id="KW-1185">Reference proteome</keyword>
<dbReference type="PROSITE" id="PS50893">
    <property type="entry name" value="ABC_TRANSPORTER_2"/>
    <property type="match status" value="1"/>
</dbReference>
<dbReference type="GO" id="GO:1904680">
    <property type="term" value="F:peptide transmembrane transporter activity"/>
    <property type="evidence" value="ECO:0007669"/>
    <property type="project" value="InterPro"/>
</dbReference>
<feature type="domain" description="ABC transporter" evidence="9">
    <location>
        <begin position="371"/>
        <end position="592"/>
    </location>
</feature>